<sequence length="674" mass="76452">MGVCVKLKMLVSATCVVILLAMIGCKKEMYTPDEPVVDPENVFDFSTREKYTLHVKYDVPENYKVYFEVYTKDPEQLDADGQVVKRDIEPVDVGFTDGNGEYNHKIEVPATAKYLYIYSPYAGVPRVLVAEIKDGVLSEVAYPDEIEGARSMLGRADDGDYKNEAYNTITGKKLSRLGYWKNAKRAYSLKGVTYDLYGRPDYTKVGDRITVSRDILNLINQTVPEGGKVDPSLIRNGDIRVTKKAHIDLFLVDETTSANNTLAYYCYETNNPPKKEADIKVNDIVIAFPNAKVLKRHDYEPKGNNGALERGEGVRLHYYKDGKDMGEEFPEGVSIGWIIYNQAYRTAVNGNALNTGVKHYFADKDLNGNGKGNVVLFRSGEKVMFGFEDWNGDYDYNDVVFYVKADPIEAITPDIPDVKPTDPDDSDIVAEITYRGILTFEDLWPYRGDFDMNDVVVEYESTVGYNRANEVLRTIDNYTILWSGASYDNSFAYQLEALRGEVEVEISSSLGGNGGAFVDPEVDRATIRLANNVRAYANEDEKVTFKVVTKYTGRKINKEDFVLPPYNPFITTNSLDKEVHLTNMRPTEKLNKDNLGYGNDKSDPSSNLYYVTYDENGQQMPFAINIAYERKEDLNTFVIPRESKHIDTYYPKFLNWVKTKGKEDADWYLHSSNK</sequence>
<evidence type="ECO:0000313" key="4">
    <source>
        <dbReference type="Proteomes" id="UP000546007"/>
    </source>
</evidence>
<keyword evidence="4" id="KW-1185">Reference proteome</keyword>
<dbReference type="GeneID" id="93101246"/>
<dbReference type="PROSITE" id="PS51257">
    <property type="entry name" value="PROKAR_LIPOPROTEIN"/>
    <property type="match status" value="1"/>
</dbReference>
<feature type="domain" description="DUF4842" evidence="2">
    <location>
        <begin position="469"/>
        <end position="668"/>
    </location>
</feature>
<evidence type="ECO:0000259" key="2">
    <source>
        <dbReference type="Pfam" id="PF16130"/>
    </source>
</evidence>
<protein>
    <submittedName>
        <fullName evidence="3">LruC domain-containing protein</fullName>
    </submittedName>
</protein>
<dbReference type="InterPro" id="IPR025193">
    <property type="entry name" value="DUF4114"/>
</dbReference>
<comment type="caution">
    <text evidence="3">The sequence shown here is derived from an EMBL/GenBank/DDBJ whole genome shotgun (WGS) entry which is preliminary data.</text>
</comment>
<dbReference type="Pfam" id="PF16130">
    <property type="entry name" value="DUF4842"/>
    <property type="match status" value="1"/>
</dbReference>
<reference evidence="3 4" key="1">
    <citation type="submission" date="2020-08" db="EMBL/GenBank/DDBJ databases">
        <title>Genomic Encyclopedia of Type Strains, Phase IV (KMG-IV): sequencing the most valuable type-strain genomes for metagenomic binning, comparative biology and taxonomic classification.</title>
        <authorList>
            <person name="Goeker M."/>
        </authorList>
    </citation>
    <scope>NUCLEOTIDE SEQUENCE [LARGE SCALE GENOMIC DNA]</scope>
    <source>
        <strain evidence="3 4">DSM 105721</strain>
    </source>
</reference>
<evidence type="ECO:0000259" key="1">
    <source>
        <dbReference type="Pfam" id="PF13448"/>
    </source>
</evidence>
<name>A0A7W6HU46_9BACT</name>
<dbReference type="EMBL" id="JACIES010000001">
    <property type="protein sequence ID" value="MBB4025036.1"/>
    <property type="molecule type" value="Genomic_DNA"/>
</dbReference>
<dbReference type="RefSeq" id="WP_164719706.1">
    <property type="nucleotide sequence ID" value="NZ_AP028155.1"/>
</dbReference>
<dbReference type="Proteomes" id="UP000546007">
    <property type="component" value="Unassembled WGS sequence"/>
</dbReference>
<evidence type="ECO:0000313" key="3">
    <source>
        <dbReference type="EMBL" id="MBB4025036.1"/>
    </source>
</evidence>
<accession>A0A7W6HU46</accession>
<dbReference type="Pfam" id="PF13448">
    <property type="entry name" value="DUF4114"/>
    <property type="match status" value="1"/>
</dbReference>
<dbReference type="InterPro" id="IPR032295">
    <property type="entry name" value="DUF4842"/>
</dbReference>
<gene>
    <name evidence="3" type="ORF">GGR14_000797</name>
</gene>
<feature type="domain" description="DUF4114" evidence="1">
    <location>
        <begin position="329"/>
        <end position="405"/>
    </location>
</feature>
<dbReference type="NCBIfam" id="TIGR04456">
    <property type="entry name" value="LruC_dom"/>
    <property type="match status" value="1"/>
</dbReference>
<proteinExistence type="predicted"/>
<dbReference type="AlphaFoldDB" id="A0A7W6HU46"/>
<organism evidence="3 4">
    <name type="scientific">Butyricimonas faecihominis</name>
    <dbReference type="NCBI Taxonomy" id="1472416"/>
    <lineage>
        <taxon>Bacteria</taxon>
        <taxon>Pseudomonadati</taxon>
        <taxon>Bacteroidota</taxon>
        <taxon>Bacteroidia</taxon>
        <taxon>Bacteroidales</taxon>
        <taxon>Odoribacteraceae</taxon>
        <taxon>Butyricimonas</taxon>
    </lineage>
</organism>
<dbReference type="InterPro" id="IPR031025">
    <property type="entry name" value="LruC_dom"/>
</dbReference>